<feature type="chain" id="PRO_5045110335" description="Lipoprotein" evidence="1">
    <location>
        <begin position="21"/>
        <end position="210"/>
    </location>
</feature>
<evidence type="ECO:0000313" key="2">
    <source>
        <dbReference type="EMBL" id="UOO88623.1"/>
    </source>
</evidence>
<gene>
    <name evidence="2" type="ORF">LVJ82_14290</name>
</gene>
<sequence>MKYVLSALLCSQLMACSALNSNSDCYFGQVPAQYLQDNSGHYIDLDGKRVAEKVANPYYQQYLRCQQRANATTTSHRIVTIPVEQHRIWGQVFSLSEPKEILTQEHGQYVSSVFTNPDNSFLLQHEVFVYPRQDDFKQRFFADINQTEGKFTQASVKNLPYFIGTNNHGDEVIYVVKQLPQQRISIVQLRSKQPFKPQDLAAWVQDLYKL</sequence>
<reference evidence="2 3" key="1">
    <citation type="journal article" date="2022" name="Res Sq">
        <title>Evolution of multicellular longitudinally dividing oral cavity symbionts (Neisseriaceae).</title>
        <authorList>
            <person name="Nyongesa S."/>
            <person name="Weber P."/>
            <person name="Bernet E."/>
            <person name="Pullido F."/>
            <person name="Nieckarz M."/>
            <person name="Delaby M."/>
            <person name="Nieves C."/>
            <person name="Viehboeck T."/>
            <person name="Krause N."/>
            <person name="Rivera-Millot A."/>
            <person name="Nakamura A."/>
            <person name="Vischer N."/>
            <person name="VanNieuwenhze M."/>
            <person name="Brun Y."/>
            <person name="Cava F."/>
            <person name="Bulgheresi S."/>
            <person name="Veyrier F."/>
        </authorList>
    </citation>
    <scope>NUCLEOTIDE SEQUENCE [LARGE SCALE GENOMIC DNA]</scope>
    <source>
        <strain evidence="2 3">SN4</strain>
    </source>
</reference>
<dbReference type="EMBL" id="CP091511">
    <property type="protein sequence ID" value="UOO88623.1"/>
    <property type="molecule type" value="Genomic_DNA"/>
</dbReference>
<dbReference type="RefSeq" id="WP_058357689.1">
    <property type="nucleotide sequence ID" value="NZ_CABKVG010000010.1"/>
</dbReference>
<evidence type="ECO:0008006" key="4">
    <source>
        <dbReference type="Google" id="ProtNLM"/>
    </source>
</evidence>
<keyword evidence="3" id="KW-1185">Reference proteome</keyword>
<evidence type="ECO:0000256" key="1">
    <source>
        <dbReference type="SAM" id="SignalP"/>
    </source>
</evidence>
<proteinExistence type="predicted"/>
<protein>
    <recommendedName>
        <fullName evidence="4">Lipoprotein</fullName>
    </recommendedName>
</protein>
<name>A0ABY4E2T0_9NEIS</name>
<organism evidence="2 3">
    <name type="scientific">Vitreoscilla massiliensis</name>
    <dbReference type="NCBI Taxonomy" id="1689272"/>
    <lineage>
        <taxon>Bacteria</taxon>
        <taxon>Pseudomonadati</taxon>
        <taxon>Pseudomonadota</taxon>
        <taxon>Betaproteobacteria</taxon>
        <taxon>Neisseriales</taxon>
        <taxon>Neisseriaceae</taxon>
        <taxon>Vitreoscilla</taxon>
    </lineage>
</organism>
<keyword evidence="1" id="KW-0732">Signal</keyword>
<dbReference type="Proteomes" id="UP000832011">
    <property type="component" value="Chromosome"/>
</dbReference>
<evidence type="ECO:0000313" key="3">
    <source>
        <dbReference type="Proteomes" id="UP000832011"/>
    </source>
</evidence>
<accession>A0ABY4E2T0</accession>
<feature type="signal peptide" evidence="1">
    <location>
        <begin position="1"/>
        <end position="20"/>
    </location>
</feature>